<dbReference type="AlphaFoldDB" id="A0A1N7RZL3"/>
<evidence type="ECO:0000313" key="2">
    <source>
        <dbReference type="Proteomes" id="UP000195569"/>
    </source>
</evidence>
<reference evidence="1" key="1">
    <citation type="submission" date="2016-12" db="EMBL/GenBank/DDBJ databases">
        <authorList>
            <person name="Moulin L."/>
        </authorList>
    </citation>
    <scope>NUCLEOTIDE SEQUENCE [LARGE SCALE GENOMIC DNA]</scope>
    <source>
        <strain evidence="1">STM 7183</strain>
    </source>
</reference>
<dbReference type="EMBL" id="CYGY02000024">
    <property type="protein sequence ID" value="SIT40513.1"/>
    <property type="molecule type" value="Genomic_DNA"/>
</dbReference>
<accession>A0A1N7RZL3</accession>
<comment type="caution">
    <text evidence="1">The sequence shown here is derived from an EMBL/GenBank/DDBJ whole genome shotgun (WGS) entry which is preliminary data.</text>
</comment>
<proteinExistence type="predicted"/>
<evidence type="ECO:0000313" key="1">
    <source>
        <dbReference type="EMBL" id="SIT40513.1"/>
    </source>
</evidence>
<protein>
    <submittedName>
        <fullName evidence="1">Uncharacterized protein</fullName>
    </submittedName>
</protein>
<name>A0A1N7RZL3_9BURK</name>
<keyword evidence="2" id="KW-1185">Reference proteome</keyword>
<organism evidence="1 2">
    <name type="scientific">Paraburkholderia piptadeniae</name>
    <dbReference type="NCBI Taxonomy" id="1701573"/>
    <lineage>
        <taxon>Bacteria</taxon>
        <taxon>Pseudomonadati</taxon>
        <taxon>Pseudomonadota</taxon>
        <taxon>Betaproteobacteria</taxon>
        <taxon>Burkholderiales</taxon>
        <taxon>Burkholderiaceae</taxon>
        <taxon>Paraburkholderia</taxon>
    </lineage>
</organism>
<sequence length="61" mass="6440">MRRGARCGPSTTDRARERTFYAVTELPAGGRLGEAGRGAVAAKYARGDTRKLKDRAAASSA</sequence>
<dbReference type="Proteomes" id="UP000195569">
    <property type="component" value="Unassembled WGS sequence"/>
</dbReference>
<gene>
    <name evidence="1" type="ORF">BN2476_240202</name>
</gene>